<comment type="similarity">
    <text evidence="9">Belongs to the bacterial CoaD family.</text>
</comment>
<feature type="domain" description="Cytidyltransferase-like" evidence="10">
    <location>
        <begin position="10"/>
        <end position="138"/>
    </location>
</feature>
<dbReference type="EMBL" id="MHFR01000037">
    <property type="protein sequence ID" value="OGW97971.1"/>
    <property type="molecule type" value="Genomic_DNA"/>
</dbReference>
<organism evidence="11 12">
    <name type="scientific">Candidatus Danuiimicrobium aquiferis</name>
    <dbReference type="NCBI Taxonomy" id="1801832"/>
    <lineage>
        <taxon>Bacteria</taxon>
        <taxon>Pseudomonadati</taxon>
        <taxon>Candidatus Omnitrophota</taxon>
        <taxon>Candidatus Danuiimicrobium</taxon>
    </lineage>
</organism>
<feature type="binding site" evidence="9">
    <location>
        <position position="22"/>
    </location>
    <ligand>
        <name>ATP</name>
        <dbReference type="ChEBI" id="CHEBI:30616"/>
    </ligand>
</feature>
<evidence type="ECO:0000256" key="2">
    <source>
        <dbReference type="ARBA" id="ARBA00022679"/>
    </source>
</evidence>
<evidence type="ECO:0000313" key="12">
    <source>
        <dbReference type="Proteomes" id="UP000178187"/>
    </source>
</evidence>
<feature type="binding site" evidence="9">
    <location>
        <begin position="14"/>
        <end position="15"/>
    </location>
    <ligand>
        <name>ATP</name>
        <dbReference type="ChEBI" id="CHEBI:30616"/>
    </ligand>
</feature>
<dbReference type="PRINTS" id="PR01020">
    <property type="entry name" value="LPSBIOSNTHSS"/>
</dbReference>
<dbReference type="HAMAP" id="MF_00151">
    <property type="entry name" value="PPAT_bact"/>
    <property type="match status" value="1"/>
</dbReference>
<evidence type="ECO:0000256" key="9">
    <source>
        <dbReference type="HAMAP-Rule" id="MF_00151"/>
    </source>
</evidence>
<dbReference type="AlphaFoldDB" id="A0A1G1KYL4"/>
<comment type="caution">
    <text evidence="11">The sequence shown here is derived from an EMBL/GenBank/DDBJ whole genome shotgun (WGS) entry which is preliminary data.</text>
</comment>
<dbReference type="Proteomes" id="UP000178187">
    <property type="component" value="Unassembled WGS sequence"/>
</dbReference>
<dbReference type="UniPathway" id="UPA00241">
    <property type="reaction ID" value="UER00355"/>
</dbReference>
<dbReference type="EC" id="2.7.7.3" evidence="9"/>
<feature type="binding site" evidence="9">
    <location>
        <position position="14"/>
    </location>
    <ligand>
        <name>substrate</name>
    </ligand>
</feature>
<comment type="catalytic activity">
    <reaction evidence="8 9">
        <text>(R)-4'-phosphopantetheine + ATP + H(+) = 3'-dephospho-CoA + diphosphate</text>
        <dbReference type="Rhea" id="RHEA:19801"/>
        <dbReference type="ChEBI" id="CHEBI:15378"/>
        <dbReference type="ChEBI" id="CHEBI:30616"/>
        <dbReference type="ChEBI" id="CHEBI:33019"/>
        <dbReference type="ChEBI" id="CHEBI:57328"/>
        <dbReference type="ChEBI" id="CHEBI:61723"/>
        <dbReference type="EC" id="2.7.7.3"/>
    </reaction>
</comment>
<keyword evidence="7 9" id="KW-0173">Coenzyme A biosynthesis</keyword>
<comment type="pathway">
    <text evidence="9">Cofactor biosynthesis; coenzyme A biosynthesis; CoA from (R)-pantothenate: step 4/5.</text>
</comment>
<feature type="site" description="Transition state stabilizer" evidence="9">
    <location>
        <position position="22"/>
    </location>
</feature>
<keyword evidence="5 9" id="KW-0067">ATP-binding</keyword>
<keyword evidence="3 9" id="KW-0548">Nucleotidyltransferase</keyword>
<sequence length="165" mass="18746">MAVKKGNKALYTGSFDPVTYGHIDLINRALKIFDEIHVGIAINIDKSPYFSLEERLDFLRSSVGKNPKIKIEAFKGLSVAYAREKGIRNIIRGVRVTSDFDYEFQMALTNRQLAPDVETVFLMPSEKHFYLSSRLIKEIAFSGGKISSFVPPIVKNAFRNRLSRK</sequence>
<name>A0A1G1KYL4_9BACT</name>
<gene>
    <name evidence="9" type="primary">coaD</name>
    <name evidence="11" type="ORF">A3G33_06965</name>
</gene>
<keyword evidence="4 9" id="KW-0547">Nucleotide-binding</keyword>
<evidence type="ECO:0000313" key="11">
    <source>
        <dbReference type="EMBL" id="OGW97971.1"/>
    </source>
</evidence>
<dbReference type="GO" id="GO:0005524">
    <property type="term" value="F:ATP binding"/>
    <property type="evidence" value="ECO:0007669"/>
    <property type="project" value="UniProtKB-KW"/>
</dbReference>
<dbReference type="NCBIfam" id="TIGR00125">
    <property type="entry name" value="cyt_tran_rel"/>
    <property type="match status" value="1"/>
</dbReference>
<proteinExistence type="inferred from homology"/>
<feature type="binding site" evidence="9">
    <location>
        <begin position="93"/>
        <end position="95"/>
    </location>
    <ligand>
        <name>ATP</name>
        <dbReference type="ChEBI" id="CHEBI:30616"/>
    </ligand>
</feature>
<evidence type="ECO:0000256" key="8">
    <source>
        <dbReference type="ARBA" id="ARBA00029346"/>
    </source>
</evidence>
<evidence type="ECO:0000259" key="10">
    <source>
        <dbReference type="Pfam" id="PF01467"/>
    </source>
</evidence>
<comment type="function">
    <text evidence="9">Reversibly transfers an adenylyl group from ATP to 4'-phosphopantetheine, yielding dephospho-CoA (dPCoA) and pyrophosphate.</text>
</comment>
<dbReference type="PANTHER" id="PTHR21342:SF1">
    <property type="entry name" value="PHOSPHOPANTETHEINE ADENYLYLTRANSFERASE"/>
    <property type="match status" value="1"/>
</dbReference>
<comment type="subcellular location">
    <subcellularLocation>
        <location evidence="9">Cytoplasm</location>
    </subcellularLocation>
</comment>
<keyword evidence="1 9" id="KW-0963">Cytoplasm</keyword>
<evidence type="ECO:0000256" key="4">
    <source>
        <dbReference type="ARBA" id="ARBA00022741"/>
    </source>
</evidence>
<evidence type="ECO:0000256" key="1">
    <source>
        <dbReference type="ARBA" id="ARBA00022490"/>
    </source>
</evidence>
<dbReference type="SUPFAM" id="SSF52374">
    <property type="entry name" value="Nucleotidylyl transferase"/>
    <property type="match status" value="1"/>
</dbReference>
<evidence type="ECO:0000256" key="5">
    <source>
        <dbReference type="ARBA" id="ARBA00022840"/>
    </source>
</evidence>
<dbReference type="PANTHER" id="PTHR21342">
    <property type="entry name" value="PHOSPHOPANTETHEINE ADENYLYLTRANSFERASE"/>
    <property type="match status" value="1"/>
</dbReference>
<dbReference type="Pfam" id="PF01467">
    <property type="entry name" value="CTP_transf_like"/>
    <property type="match status" value="1"/>
</dbReference>
<evidence type="ECO:0000256" key="7">
    <source>
        <dbReference type="ARBA" id="ARBA00022993"/>
    </source>
</evidence>
<dbReference type="InterPro" id="IPR004821">
    <property type="entry name" value="Cyt_trans-like"/>
</dbReference>
<feature type="binding site" evidence="9">
    <location>
        <position position="103"/>
    </location>
    <ligand>
        <name>ATP</name>
        <dbReference type="ChEBI" id="CHEBI:30616"/>
    </ligand>
</feature>
<dbReference type="GO" id="GO:0005737">
    <property type="term" value="C:cytoplasm"/>
    <property type="evidence" value="ECO:0007669"/>
    <property type="project" value="UniProtKB-SubCell"/>
</dbReference>
<feature type="binding site" evidence="9">
    <location>
        <position position="46"/>
    </location>
    <ligand>
        <name>substrate</name>
    </ligand>
</feature>
<protein>
    <recommendedName>
        <fullName evidence="9">Phosphopantetheine adenylyltransferase</fullName>
        <ecNumber evidence="9">2.7.7.3</ecNumber>
    </recommendedName>
    <alternativeName>
        <fullName evidence="9">Dephospho-CoA pyrophosphorylase</fullName>
    </alternativeName>
    <alternativeName>
        <fullName evidence="9">Pantetheine-phosphate adenylyltransferase</fullName>
        <shortName evidence="9">PPAT</shortName>
    </alternativeName>
</protein>
<dbReference type="CDD" id="cd02163">
    <property type="entry name" value="PPAT"/>
    <property type="match status" value="1"/>
</dbReference>
<comment type="subunit">
    <text evidence="9">Homohexamer.</text>
</comment>
<feature type="binding site" evidence="9">
    <location>
        <position position="92"/>
    </location>
    <ligand>
        <name>substrate</name>
    </ligand>
</feature>
<dbReference type="Gene3D" id="3.40.50.620">
    <property type="entry name" value="HUPs"/>
    <property type="match status" value="1"/>
</dbReference>
<reference evidence="11 12" key="1">
    <citation type="journal article" date="2016" name="Nat. Commun.">
        <title>Thousands of microbial genomes shed light on interconnected biogeochemical processes in an aquifer system.</title>
        <authorList>
            <person name="Anantharaman K."/>
            <person name="Brown C.T."/>
            <person name="Hug L.A."/>
            <person name="Sharon I."/>
            <person name="Castelle C.J."/>
            <person name="Probst A.J."/>
            <person name="Thomas B.C."/>
            <person name="Singh A."/>
            <person name="Wilkins M.J."/>
            <person name="Karaoz U."/>
            <person name="Brodie E.L."/>
            <person name="Williams K.H."/>
            <person name="Hubbard S.S."/>
            <person name="Banfield J.F."/>
        </authorList>
    </citation>
    <scope>NUCLEOTIDE SEQUENCE [LARGE SCALE GENOMIC DNA]</scope>
</reference>
<keyword evidence="2 9" id="KW-0808">Transferase</keyword>
<feature type="binding site" evidence="9">
    <location>
        <position position="78"/>
    </location>
    <ligand>
        <name>substrate</name>
    </ligand>
</feature>
<evidence type="ECO:0000256" key="3">
    <source>
        <dbReference type="ARBA" id="ARBA00022695"/>
    </source>
</evidence>
<dbReference type="InterPro" id="IPR014729">
    <property type="entry name" value="Rossmann-like_a/b/a_fold"/>
</dbReference>
<accession>A0A1G1KYL4</accession>
<keyword evidence="6 9" id="KW-0460">Magnesium</keyword>
<dbReference type="GO" id="GO:0015937">
    <property type="term" value="P:coenzyme A biosynthetic process"/>
    <property type="evidence" value="ECO:0007669"/>
    <property type="project" value="UniProtKB-UniRule"/>
</dbReference>
<dbReference type="NCBIfam" id="TIGR01510">
    <property type="entry name" value="coaD_prev_kdtB"/>
    <property type="match status" value="1"/>
</dbReference>
<feature type="binding site" evidence="9">
    <location>
        <begin position="128"/>
        <end position="134"/>
    </location>
    <ligand>
        <name>ATP</name>
        <dbReference type="ChEBI" id="CHEBI:30616"/>
    </ligand>
</feature>
<dbReference type="InterPro" id="IPR001980">
    <property type="entry name" value="PPAT"/>
</dbReference>
<evidence type="ECO:0000256" key="6">
    <source>
        <dbReference type="ARBA" id="ARBA00022842"/>
    </source>
</evidence>
<comment type="cofactor">
    <cofactor evidence="9">
        <name>Mg(2+)</name>
        <dbReference type="ChEBI" id="CHEBI:18420"/>
    </cofactor>
</comment>
<dbReference type="GO" id="GO:0004595">
    <property type="term" value="F:pantetheine-phosphate adenylyltransferase activity"/>
    <property type="evidence" value="ECO:0007669"/>
    <property type="project" value="UniProtKB-UniRule"/>
</dbReference>